<dbReference type="InterPro" id="IPR001245">
    <property type="entry name" value="Ser-Thr/Tyr_kinase_cat_dom"/>
</dbReference>
<evidence type="ECO:0000256" key="2">
    <source>
        <dbReference type="SAM" id="Phobius"/>
    </source>
</evidence>
<dbReference type="GO" id="GO:0004674">
    <property type="term" value="F:protein serine/threonine kinase activity"/>
    <property type="evidence" value="ECO:0007669"/>
    <property type="project" value="TreeGrafter"/>
</dbReference>
<dbReference type="PANTHER" id="PTHR44329">
    <property type="entry name" value="SERINE/THREONINE-PROTEIN KINASE TNNI3K-RELATED"/>
    <property type="match status" value="1"/>
</dbReference>
<feature type="non-terminal residue" evidence="5">
    <location>
        <position position="505"/>
    </location>
</feature>
<keyword evidence="1" id="KW-0547">Nucleotide-binding</keyword>
<dbReference type="OrthoDB" id="676979at2759"/>
<dbReference type="SUPFAM" id="SSF52058">
    <property type="entry name" value="L domain-like"/>
    <property type="match status" value="1"/>
</dbReference>
<accession>A0A6A4ZDD9</accession>
<reference evidence="5" key="1">
    <citation type="submission" date="2019-06" db="EMBL/GenBank/DDBJ databases">
        <title>Genomics analysis of Aphanomyces spp. identifies a new class of oomycete effector associated with host adaptation.</title>
        <authorList>
            <person name="Gaulin E."/>
        </authorList>
    </citation>
    <scope>NUCLEOTIDE SEQUENCE</scope>
    <source>
        <strain evidence="5">CBS 578.67</strain>
    </source>
</reference>
<protein>
    <recommendedName>
        <fullName evidence="4">Protein kinase domain-containing protein</fullName>
    </recommendedName>
</protein>
<dbReference type="PANTHER" id="PTHR44329:SF214">
    <property type="entry name" value="PROTEIN KINASE DOMAIN-CONTAINING PROTEIN"/>
    <property type="match status" value="1"/>
</dbReference>
<comment type="caution">
    <text evidence="5">The sequence shown here is derived from an EMBL/GenBank/DDBJ whole genome shotgun (WGS) entry which is preliminary data.</text>
</comment>
<gene>
    <name evidence="5" type="ORF">As57867_005242</name>
</gene>
<dbReference type="EMBL" id="VJMH01001591">
    <property type="protein sequence ID" value="KAF0711476.1"/>
    <property type="molecule type" value="Genomic_DNA"/>
</dbReference>
<dbReference type="InterPro" id="IPR051681">
    <property type="entry name" value="Ser/Thr_Kinases-Pseudokinases"/>
</dbReference>
<dbReference type="PROSITE" id="PS50011">
    <property type="entry name" value="PROTEIN_KINASE_DOM"/>
    <property type="match status" value="1"/>
</dbReference>
<organism evidence="5">
    <name type="scientific">Aphanomyces stellatus</name>
    <dbReference type="NCBI Taxonomy" id="120398"/>
    <lineage>
        <taxon>Eukaryota</taxon>
        <taxon>Sar</taxon>
        <taxon>Stramenopiles</taxon>
        <taxon>Oomycota</taxon>
        <taxon>Saprolegniomycetes</taxon>
        <taxon>Saprolegniales</taxon>
        <taxon>Verrucalvaceae</taxon>
        <taxon>Aphanomyces</taxon>
    </lineage>
</organism>
<sequence length="505" mass="56037">MLFAAAIVFSFVASQVVLGQADIPCPYASLPDNVVHILDASYCPTAGRRCIVNKRCQVVNASGIGAFQAVGSLKASKDMELILDGKGARVDLSTLELPPAMAHLAFWNFTKFHLPARLVWPPNLTTLVMDYCDLDTIPSNLPRTLTSLDISANSLQSNSELRALPLLYPALKWLDISLNDFTELVDLDWRQLTRMYVWILTGQSFTLTSGLGFNAKLKTIHNVMLDPAILTLDLRNLVLGNWTMNNDTFKALNTALKPNSTVADSHVPAGRNGIGYYYYDTAIMSSPTTCSTMQGQIQELWSDKRFRDPGFNSATFQVCVLPDLISIAESGWWSTEFVVGVSVGGAALVSLAVFFIMRRRHLKAQRELAAIQEQYNHTQTPTLTTSEEEGLDVKALTLIRLDEHDLAFERKLGSGAFADVWLARFQGEPVAVKKLHNARVSLPQLQSFVAEIQLLSSFDSPYIVKLIGAAWTRPSDVKCVMELMAGGDLKDYLHHHNPDEFTWHD</sequence>
<dbReference type="InterPro" id="IPR032675">
    <property type="entry name" value="LRR_dom_sf"/>
</dbReference>
<feature type="transmembrane region" description="Helical" evidence="2">
    <location>
        <begin position="337"/>
        <end position="357"/>
    </location>
</feature>
<name>A0A6A4ZDD9_9STRA</name>
<feature type="signal peptide" evidence="3">
    <location>
        <begin position="1"/>
        <end position="19"/>
    </location>
</feature>
<keyword evidence="1" id="KW-0067">ATP-binding</keyword>
<evidence type="ECO:0000256" key="3">
    <source>
        <dbReference type="SAM" id="SignalP"/>
    </source>
</evidence>
<evidence type="ECO:0000256" key="1">
    <source>
        <dbReference type="PROSITE-ProRule" id="PRU10141"/>
    </source>
</evidence>
<dbReference type="SUPFAM" id="SSF56112">
    <property type="entry name" value="Protein kinase-like (PK-like)"/>
    <property type="match status" value="1"/>
</dbReference>
<dbReference type="InterPro" id="IPR017441">
    <property type="entry name" value="Protein_kinase_ATP_BS"/>
</dbReference>
<feature type="binding site" evidence="1">
    <location>
        <position position="434"/>
    </location>
    <ligand>
        <name>ATP</name>
        <dbReference type="ChEBI" id="CHEBI:30616"/>
    </ligand>
</feature>
<feature type="domain" description="Protein kinase" evidence="4">
    <location>
        <begin position="406"/>
        <end position="505"/>
    </location>
</feature>
<evidence type="ECO:0000259" key="4">
    <source>
        <dbReference type="PROSITE" id="PS50011"/>
    </source>
</evidence>
<dbReference type="Pfam" id="PF07714">
    <property type="entry name" value="PK_Tyr_Ser-Thr"/>
    <property type="match status" value="1"/>
</dbReference>
<dbReference type="AlphaFoldDB" id="A0A6A4ZDD9"/>
<dbReference type="Gene3D" id="3.80.10.10">
    <property type="entry name" value="Ribonuclease Inhibitor"/>
    <property type="match status" value="1"/>
</dbReference>
<evidence type="ECO:0000313" key="5">
    <source>
        <dbReference type="EMBL" id="KAF0711476.1"/>
    </source>
</evidence>
<keyword evidence="2" id="KW-1133">Transmembrane helix</keyword>
<feature type="chain" id="PRO_5025688322" description="Protein kinase domain-containing protein" evidence="3">
    <location>
        <begin position="20"/>
        <end position="505"/>
    </location>
</feature>
<proteinExistence type="predicted"/>
<dbReference type="InterPro" id="IPR011009">
    <property type="entry name" value="Kinase-like_dom_sf"/>
</dbReference>
<dbReference type="PROSITE" id="PS00107">
    <property type="entry name" value="PROTEIN_KINASE_ATP"/>
    <property type="match status" value="1"/>
</dbReference>
<dbReference type="GO" id="GO:0005524">
    <property type="term" value="F:ATP binding"/>
    <property type="evidence" value="ECO:0007669"/>
    <property type="project" value="UniProtKB-UniRule"/>
</dbReference>
<dbReference type="InterPro" id="IPR000719">
    <property type="entry name" value="Prot_kinase_dom"/>
</dbReference>
<keyword evidence="3" id="KW-0732">Signal</keyword>
<keyword evidence="2" id="KW-0472">Membrane</keyword>
<keyword evidence="2" id="KW-0812">Transmembrane</keyword>
<dbReference type="Gene3D" id="1.10.510.10">
    <property type="entry name" value="Transferase(Phosphotransferase) domain 1"/>
    <property type="match status" value="1"/>
</dbReference>